<feature type="compositionally biased region" description="Basic and acidic residues" evidence="1">
    <location>
        <begin position="19"/>
        <end position="30"/>
    </location>
</feature>
<keyword evidence="3" id="KW-1185">Reference proteome</keyword>
<sequence length="178" mass="20627">MRACKRPAWSPSGGTGCKDPGREVKTRDGVSKTGVGKLARRARRQDGQLTRLVTPARWQNGKTAKRQDEVFHGDGRVVIVSFFSVPFKLAQFTLRGRVTVSHLYNSRFTKNDKTTRQQDKNLARRQDETRRQDGKTRTWHIPWEWSSGFIMSSAFRTAIRNLHAYDVSRLYRMCITYY</sequence>
<accession>A0A433B9W3</accession>
<dbReference type="EMBL" id="RBNI01015026">
    <property type="protein sequence ID" value="RUP17460.1"/>
    <property type="molecule type" value="Genomic_DNA"/>
</dbReference>
<dbReference type="AlphaFoldDB" id="A0A433B9W3"/>
<name>A0A433B9W3_9FUNG</name>
<feature type="region of interest" description="Disordered" evidence="1">
    <location>
        <begin position="1"/>
        <end position="33"/>
    </location>
</feature>
<dbReference type="PROSITE" id="PS51257">
    <property type="entry name" value="PROKAR_LIPOPROTEIN"/>
    <property type="match status" value="1"/>
</dbReference>
<reference evidence="2 3" key="1">
    <citation type="journal article" date="2018" name="New Phytol.">
        <title>Phylogenomics of Endogonaceae and evolution of mycorrhizas within Mucoromycota.</title>
        <authorList>
            <person name="Chang Y."/>
            <person name="Desiro A."/>
            <person name="Na H."/>
            <person name="Sandor L."/>
            <person name="Lipzen A."/>
            <person name="Clum A."/>
            <person name="Barry K."/>
            <person name="Grigoriev I.V."/>
            <person name="Martin F.M."/>
            <person name="Stajich J.E."/>
            <person name="Smith M.E."/>
            <person name="Bonito G."/>
            <person name="Spatafora J.W."/>
        </authorList>
    </citation>
    <scope>NUCLEOTIDE SEQUENCE [LARGE SCALE GENOMIC DNA]</scope>
    <source>
        <strain evidence="2 3">GMNB39</strain>
    </source>
</reference>
<evidence type="ECO:0000313" key="2">
    <source>
        <dbReference type="EMBL" id="RUP17460.1"/>
    </source>
</evidence>
<gene>
    <name evidence="2" type="ORF">BC936DRAFT_139446</name>
</gene>
<protein>
    <submittedName>
        <fullName evidence="2">Uncharacterized protein</fullName>
    </submittedName>
</protein>
<proteinExistence type="predicted"/>
<evidence type="ECO:0000256" key="1">
    <source>
        <dbReference type="SAM" id="MobiDB-lite"/>
    </source>
</evidence>
<evidence type="ECO:0000313" key="3">
    <source>
        <dbReference type="Proteomes" id="UP000268093"/>
    </source>
</evidence>
<feature type="region of interest" description="Disordered" evidence="1">
    <location>
        <begin position="111"/>
        <end position="133"/>
    </location>
</feature>
<comment type="caution">
    <text evidence="2">The sequence shown here is derived from an EMBL/GenBank/DDBJ whole genome shotgun (WGS) entry which is preliminary data.</text>
</comment>
<dbReference type="Proteomes" id="UP000268093">
    <property type="component" value="Unassembled WGS sequence"/>
</dbReference>
<organism evidence="2 3">
    <name type="scientific">Jimgerdemannia flammicorona</name>
    <dbReference type="NCBI Taxonomy" id="994334"/>
    <lineage>
        <taxon>Eukaryota</taxon>
        <taxon>Fungi</taxon>
        <taxon>Fungi incertae sedis</taxon>
        <taxon>Mucoromycota</taxon>
        <taxon>Mucoromycotina</taxon>
        <taxon>Endogonomycetes</taxon>
        <taxon>Endogonales</taxon>
        <taxon>Endogonaceae</taxon>
        <taxon>Jimgerdemannia</taxon>
    </lineage>
</organism>